<reference evidence="1" key="1">
    <citation type="submission" date="2022-04" db="EMBL/GenBank/DDBJ databases">
        <authorList>
            <person name="Criscuolo A."/>
        </authorList>
    </citation>
    <scope>NUCLEOTIDE SEQUENCE</scope>
    <source>
        <strain evidence="1">CIP111895</strain>
    </source>
</reference>
<dbReference type="RefSeq" id="WP_248736014.1">
    <property type="nucleotide sequence ID" value="NZ_CALBWS010000019.1"/>
</dbReference>
<keyword evidence="2" id="KW-1185">Reference proteome</keyword>
<name>A0ABM9ESV9_9BACI</name>
<evidence type="ECO:0008006" key="3">
    <source>
        <dbReference type="Google" id="ProtNLM"/>
    </source>
</evidence>
<dbReference type="Gene3D" id="1.20.120.1450">
    <property type="match status" value="1"/>
</dbReference>
<sequence length="273" mass="32073">MIRVPDIRQKYKSIRGQVEKRVFNSYLLEYIETPIIDEDKLLILISIMDRLELPYNKMQNYAMSTMLVQIALDTHEHILKSSDDEIGRQLTVLAGDYYSGLYYKLLAESKDILMIKALAKGIKEVNEHKILVYQIKTTGIEKLMTSIKQIESSLHLRFAEYFKVDIWNEILANLLFFKRLLAERNQFIQAGNSLLFEALKRNLYPKDDNHLVNISSDHQNHLLMVCDRYLEQSKQIIEKGIPQLPYLNDYLEKRISFLLNQHQPFAKTFVEEG</sequence>
<accession>A0ABM9ESV9</accession>
<organism evidence="1 2">
    <name type="scientific">Neobacillus rhizosphaerae</name>
    <dbReference type="NCBI Taxonomy" id="2880965"/>
    <lineage>
        <taxon>Bacteria</taxon>
        <taxon>Bacillati</taxon>
        <taxon>Bacillota</taxon>
        <taxon>Bacilli</taxon>
        <taxon>Bacillales</taxon>
        <taxon>Bacillaceae</taxon>
        <taxon>Neobacillus</taxon>
    </lineage>
</organism>
<dbReference type="EMBL" id="CALBWS010000019">
    <property type="protein sequence ID" value="CAH2715737.1"/>
    <property type="molecule type" value="Genomic_DNA"/>
</dbReference>
<protein>
    <recommendedName>
        <fullName evidence="3">Heptaprenyl diphosphate synthase</fullName>
    </recommendedName>
</protein>
<comment type="caution">
    <text evidence="1">The sequence shown here is derived from an EMBL/GenBank/DDBJ whole genome shotgun (WGS) entry which is preliminary data.</text>
</comment>
<dbReference type="Pfam" id="PF07307">
    <property type="entry name" value="HEPPP_synt_1"/>
    <property type="match status" value="1"/>
</dbReference>
<dbReference type="Proteomes" id="UP000838308">
    <property type="component" value="Unassembled WGS sequence"/>
</dbReference>
<dbReference type="InterPro" id="IPR009920">
    <property type="entry name" value="HEPPP_synth_su1"/>
</dbReference>
<gene>
    <name evidence="1" type="ORF">BACCIP111895_02921</name>
</gene>
<proteinExistence type="predicted"/>
<evidence type="ECO:0000313" key="2">
    <source>
        <dbReference type="Proteomes" id="UP000838308"/>
    </source>
</evidence>
<evidence type="ECO:0000313" key="1">
    <source>
        <dbReference type="EMBL" id="CAH2715737.1"/>
    </source>
</evidence>